<feature type="compositionally biased region" description="Basic residues" evidence="1">
    <location>
        <begin position="118"/>
        <end position="127"/>
    </location>
</feature>
<sequence length="176" mass="19475">MLCDEEVKMLGNPPGVLVENTSHGEKCNGAKWSKLCQSQMGLEISEEFRPITPIRTVSRTCSNSTTNSSIGTKFCEAKEADAKKILNFDEDQESSNPSTPKSPTHILKSPLVCPPAPRKPRPPKRKLSPPSQGFFEIPVNDSDSVLMLHRRFQPSMAEIAEILEQMEAVHMKSGEP</sequence>
<organism evidence="2 3">
    <name type="scientific">Populus tomentosa</name>
    <name type="common">Chinese white poplar</name>
    <dbReference type="NCBI Taxonomy" id="118781"/>
    <lineage>
        <taxon>Eukaryota</taxon>
        <taxon>Viridiplantae</taxon>
        <taxon>Streptophyta</taxon>
        <taxon>Embryophyta</taxon>
        <taxon>Tracheophyta</taxon>
        <taxon>Spermatophyta</taxon>
        <taxon>Magnoliopsida</taxon>
        <taxon>eudicotyledons</taxon>
        <taxon>Gunneridae</taxon>
        <taxon>Pentapetalae</taxon>
        <taxon>rosids</taxon>
        <taxon>fabids</taxon>
        <taxon>Malpighiales</taxon>
        <taxon>Salicaceae</taxon>
        <taxon>Saliceae</taxon>
        <taxon>Populus</taxon>
    </lineage>
</organism>
<dbReference type="EMBL" id="JAAWWB010000036">
    <property type="protein sequence ID" value="KAG6740046.1"/>
    <property type="molecule type" value="Genomic_DNA"/>
</dbReference>
<evidence type="ECO:0000313" key="3">
    <source>
        <dbReference type="Proteomes" id="UP000886885"/>
    </source>
</evidence>
<evidence type="ECO:0000313" key="2">
    <source>
        <dbReference type="EMBL" id="KAG6740046.1"/>
    </source>
</evidence>
<keyword evidence="3" id="KW-1185">Reference proteome</keyword>
<reference evidence="2" key="1">
    <citation type="journal article" date="2020" name="bioRxiv">
        <title>Hybrid origin of Populus tomentosa Carr. identified through genome sequencing and phylogenomic analysis.</title>
        <authorList>
            <person name="An X."/>
            <person name="Gao K."/>
            <person name="Chen Z."/>
            <person name="Li J."/>
            <person name="Yang X."/>
            <person name="Yang X."/>
            <person name="Zhou J."/>
            <person name="Guo T."/>
            <person name="Zhao T."/>
            <person name="Huang S."/>
            <person name="Miao D."/>
            <person name="Khan W.U."/>
            <person name="Rao P."/>
            <person name="Ye M."/>
            <person name="Lei B."/>
            <person name="Liao W."/>
            <person name="Wang J."/>
            <person name="Ji L."/>
            <person name="Li Y."/>
            <person name="Guo B."/>
            <person name="Mustafa N.S."/>
            <person name="Li S."/>
            <person name="Yun Q."/>
            <person name="Keller S.R."/>
            <person name="Mao J."/>
            <person name="Zhang R."/>
            <person name="Strauss S.H."/>
        </authorList>
    </citation>
    <scope>NUCLEOTIDE SEQUENCE</scope>
    <source>
        <strain evidence="2">GM15</strain>
        <tissue evidence="2">Leaf</tissue>
    </source>
</reference>
<dbReference type="Proteomes" id="UP000886885">
    <property type="component" value="Chromosome 18D"/>
</dbReference>
<dbReference type="OrthoDB" id="848456at2759"/>
<name>A0A8X8BXS4_POPTO</name>
<dbReference type="PANTHER" id="PTHR35162">
    <property type="entry name" value="OS08G0516600 PROTEIN"/>
    <property type="match status" value="1"/>
</dbReference>
<accession>A0A8X8BXS4</accession>
<evidence type="ECO:0000256" key="1">
    <source>
        <dbReference type="SAM" id="MobiDB-lite"/>
    </source>
</evidence>
<feature type="region of interest" description="Disordered" evidence="1">
    <location>
        <begin position="88"/>
        <end position="136"/>
    </location>
</feature>
<gene>
    <name evidence="2" type="ORF">POTOM_057680</name>
</gene>
<dbReference type="InterPro" id="IPR053115">
    <property type="entry name" value="CDK_inhibitor"/>
</dbReference>
<dbReference type="AlphaFoldDB" id="A0A8X8BXS4"/>
<comment type="caution">
    <text evidence="2">The sequence shown here is derived from an EMBL/GenBank/DDBJ whole genome shotgun (WGS) entry which is preliminary data.</text>
</comment>
<proteinExistence type="predicted"/>
<protein>
    <submittedName>
        <fullName evidence="2">Uncharacterized protein</fullName>
    </submittedName>
</protein>
<dbReference type="PANTHER" id="PTHR35162:SF2">
    <property type="entry name" value="OS08G0516600 PROTEIN"/>
    <property type="match status" value="1"/>
</dbReference>